<dbReference type="SMART" id="SM00448">
    <property type="entry name" value="REC"/>
    <property type="match status" value="1"/>
</dbReference>
<dbReference type="Proteomes" id="UP000294850">
    <property type="component" value="Unassembled WGS sequence"/>
</dbReference>
<dbReference type="OrthoDB" id="673187at2"/>
<dbReference type="InterPro" id="IPR052893">
    <property type="entry name" value="TCS_response_regulator"/>
</dbReference>
<feature type="modified residue" description="4-aspartylphosphate" evidence="1">
    <location>
        <position position="65"/>
    </location>
</feature>
<keyword evidence="1" id="KW-0597">Phosphoprotein</keyword>
<comment type="caution">
    <text evidence="3">The sequence shown here is derived from an EMBL/GenBank/DDBJ whole genome shotgun (WGS) entry which is preliminary data.</text>
</comment>
<dbReference type="Gene3D" id="3.40.50.2300">
    <property type="match status" value="1"/>
</dbReference>
<proteinExistence type="predicted"/>
<evidence type="ECO:0000259" key="2">
    <source>
        <dbReference type="PROSITE" id="PS50110"/>
    </source>
</evidence>
<gene>
    <name evidence="3" type="ORF">E0F88_12605</name>
</gene>
<dbReference type="SUPFAM" id="SSF52172">
    <property type="entry name" value="CheY-like"/>
    <property type="match status" value="1"/>
</dbReference>
<organism evidence="3 4">
    <name type="scientific">Dyadobacter psychrotolerans</name>
    <dbReference type="NCBI Taxonomy" id="2541721"/>
    <lineage>
        <taxon>Bacteria</taxon>
        <taxon>Pseudomonadati</taxon>
        <taxon>Bacteroidota</taxon>
        <taxon>Cytophagia</taxon>
        <taxon>Cytophagales</taxon>
        <taxon>Spirosomataceae</taxon>
        <taxon>Dyadobacter</taxon>
    </lineage>
</organism>
<dbReference type="EMBL" id="SMFL01000004">
    <property type="protein sequence ID" value="TDE15350.1"/>
    <property type="molecule type" value="Genomic_DNA"/>
</dbReference>
<dbReference type="InterPro" id="IPR011006">
    <property type="entry name" value="CheY-like_superfamily"/>
</dbReference>
<keyword evidence="4" id="KW-1185">Reference proteome</keyword>
<dbReference type="GO" id="GO:0000160">
    <property type="term" value="P:phosphorelay signal transduction system"/>
    <property type="evidence" value="ECO:0007669"/>
    <property type="project" value="InterPro"/>
</dbReference>
<sequence>MIMQRGVIYIVDDSEDYRFIIKQIFDKFLTDFPVRFFDSGDALVELLINPDQSKKSNFPALIILDLNMPKLSGHSTLTQLKDPANMDHQYLKQIPVLVMSGVEEANEIAACYKAGANAFLKKPIEFDKLKELFSSVAEFWLDVNQGPEIKSLPIPQQKPGGPIKPSTL</sequence>
<accession>A0A4R5DSU8</accession>
<dbReference type="Pfam" id="PF00072">
    <property type="entry name" value="Response_reg"/>
    <property type="match status" value="1"/>
</dbReference>
<name>A0A4R5DSU8_9BACT</name>
<dbReference type="InterPro" id="IPR001789">
    <property type="entry name" value="Sig_transdc_resp-reg_receiver"/>
</dbReference>
<evidence type="ECO:0000256" key="1">
    <source>
        <dbReference type="PROSITE-ProRule" id="PRU00169"/>
    </source>
</evidence>
<dbReference type="AlphaFoldDB" id="A0A4R5DSU8"/>
<dbReference type="PROSITE" id="PS50110">
    <property type="entry name" value="RESPONSE_REGULATORY"/>
    <property type="match status" value="1"/>
</dbReference>
<reference evidence="3 4" key="1">
    <citation type="submission" date="2019-03" db="EMBL/GenBank/DDBJ databases">
        <title>Dyadobacter AR-3-6 sp. nov., isolated from arctic soil.</title>
        <authorList>
            <person name="Chaudhary D.K."/>
        </authorList>
    </citation>
    <scope>NUCLEOTIDE SEQUENCE [LARGE SCALE GENOMIC DNA]</scope>
    <source>
        <strain evidence="3 4">AR-3-6</strain>
    </source>
</reference>
<dbReference type="PANTHER" id="PTHR44520">
    <property type="entry name" value="RESPONSE REGULATOR RCP1-RELATED"/>
    <property type="match status" value="1"/>
</dbReference>
<protein>
    <submittedName>
        <fullName evidence="3">Response regulator</fullName>
    </submittedName>
</protein>
<feature type="domain" description="Response regulatory" evidence="2">
    <location>
        <begin position="7"/>
        <end position="137"/>
    </location>
</feature>
<evidence type="ECO:0000313" key="3">
    <source>
        <dbReference type="EMBL" id="TDE15350.1"/>
    </source>
</evidence>
<evidence type="ECO:0000313" key="4">
    <source>
        <dbReference type="Proteomes" id="UP000294850"/>
    </source>
</evidence>